<dbReference type="KEGG" id="ngf:FRF71_08230"/>
<dbReference type="Gene3D" id="3.30.450.20">
    <property type="entry name" value="PAS domain"/>
    <property type="match status" value="1"/>
</dbReference>
<dbReference type="InterPro" id="IPR003594">
    <property type="entry name" value="HATPase_dom"/>
</dbReference>
<dbReference type="InterPro" id="IPR013656">
    <property type="entry name" value="PAS_4"/>
</dbReference>
<dbReference type="Pfam" id="PF08448">
    <property type="entry name" value="PAS_4"/>
    <property type="match status" value="1"/>
</dbReference>
<dbReference type="EMBL" id="CP042345">
    <property type="protein sequence ID" value="QEA16122.1"/>
    <property type="molecule type" value="Genomic_DNA"/>
</dbReference>
<dbReference type="Pfam" id="PF07568">
    <property type="entry name" value="HisKA_2"/>
    <property type="match status" value="1"/>
</dbReference>
<evidence type="ECO:0000256" key="4">
    <source>
        <dbReference type="ARBA" id="ARBA00022679"/>
    </source>
</evidence>
<evidence type="ECO:0000256" key="7">
    <source>
        <dbReference type="ARBA" id="ARBA00022840"/>
    </source>
</evidence>
<keyword evidence="6" id="KW-0418">Kinase</keyword>
<feature type="domain" description="Histidine kinase/HSP90-like ATPase" evidence="8">
    <location>
        <begin position="256"/>
        <end position="345"/>
    </location>
</feature>
<keyword evidence="5" id="KW-0547">Nucleotide-binding</keyword>
<evidence type="ECO:0000256" key="5">
    <source>
        <dbReference type="ARBA" id="ARBA00022741"/>
    </source>
</evidence>
<evidence type="ECO:0000313" key="12">
    <source>
        <dbReference type="Proteomes" id="UP000321172"/>
    </source>
</evidence>
<dbReference type="InterPro" id="IPR036890">
    <property type="entry name" value="HATPase_C_sf"/>
</dbReference>
<dbReference type="Gene3D" id="3.30.565.10">
    <property type="entry name" value="Histidine kinase-like ATPase, C-terminal domain"/>
    <property type="match status" value="1"/>
</dbReference>
<dbReference type="PANTHER" id="PTHR41523">
    <property type="entry name" value="TWO-COMPONENT SYSTEM SENSOR PROTEIN"/>
    <property type="match status" value="1"/>
</dbReference>
<dbReference type="GO" id="GO:0004673">
    <property type="term" value="F:protein histidine kinase activity"/>
    <property type="evidence" value="ECO:0007669"/>
    <property type="project" value="UniProtKB-EC"/>
</dbReference>
<protein>
    <recommendedName>
        <fullName evidence="2">histidine kinase</fullName>
        <ecNumber evidence="2">2.7.13.3</ecNumber>
    </recommendedName>
</protein>
<dbReference type="CDD" id="cd00130">
    <property type="entry name" value="PAS"/>
    <property type="match status" value="1"/>
</dbReference>
<dbReference type="InterPro" id="IPR011495">
    <property type="entry name" value="Sig_transdc_His_kin_sub2_dim/P"/>
</dbReference>
<name>A0A5B8S4Z7_9SPHN</name>
<evidence type="ECO:0000259" key="9">
    <source>
        <dbReference type="Pfam" id="PF07568"/>
    </source>
</evidence>
<keyword evidence="12" id="KW-1185">Reference proteome</keyword>
<dbReference type="RefSeq" id="WP_147090154.1">
    <property type="nucleotide sequence ID" value="NZ_BAABJD010000006.1"/>
</dbReference>
<dbReference type="Proteomes" id="UP000321172">
    <property type="component" value="Chromosome"/>
</dbReference>
<gene>
    <name evidence="11" type="ORF">FRF71_08230</name>
</gene>
<evidence type="ECO:0000259" key="8">
    <source>
        <dbReference type="Pfam" id="PF02518"/>
    </source>
</evidence>
<dbReference type="SUPFAM" id="SSF55785">
    <property type="entry name" value="PYP-like sensor domain (PAS domain)"/>
    <property type="match status" value="1"/>
</dbReference>
<sequence length="360" mass="38210">MELFTHFDPENSSSLGMALVLSSATPLLLLDEQLVIRAASETFCRTFDLPVDAVVGTSLFALGNGEWDKPQLRTLLEATARGQAAIEAYEFELKRKGKPDRILVLAAHALDHLENDALRLVLAILDHTALRTAQNAARDQALRNDVLAGEKQILLQELNHRVANSLQIIASILMQRVEGVQSEEARAHLREAHHRVMSIATLQRLLASTATGDVALKPYLSDLCASIGASMIADPERLSLDVVADGSVMSPDQSVSVGLIVTELVINSLKHAFSDAEQKRCHIKVDFAASPSGWALTVGDNGCGLPGSHAEAKVGLGTGIVNALAGQLDAIVAVTDNGPGTMVTVSHLGAFTGSAPAESQ</sequence>
<dbReference type="InterPro" id="IPR000014">
    <property type="entry name" value="PAS"/>
</dbReference>
<keyword evidence="3" id="KW-0597">Phosphoprotein</keyword>
<evidence type="ECO:0000256" key="3">
    <source>
        <dbReference type="ARBA" id="ARBA00022553"/>
    </source>
</evidence>
<keyword evidence="7" id="KW-0067">ATP-binding</keyword>
<comment type="catalytic activity">
    <reaction evidence="1">
        <text>ATP + protein L-histidine = ADP + protein N-phospho-L-histidine.</text>
        <dbReference type="EC" id="2.7.13.3"/>
    </reaction>
</comment>
<evidence type="ECO:0000259" key="10">
    <source>
        <dbReference type="Pfam" id="PF08448"/>
    </source>
</evidence>
<evidence type="ECO:0000313" key="11">
    <source>
        <dbReference type="EMBL" id="QEA16122.1"/>
    </source>
</evidence>
<evidence type="ECO:0000256" key="2">
    <source>
        <dbReference type="ARBA" id="ARBA00012438"/>
    </source>
</evidence>
<evidence type="ECO:0000256" key="6">
    <source>
        <dbReference type="ARBA" id="ARBA00022777"/>
    </source>
</evidence>
<keyword evidence="4" id="KW-0808">Transferase</keyword>
<feature type="domain" description="PAS fold-4" evidence="10">
    <location>
        <begin position="24"/>
        <end position="131"/>
    </location>
</feature>
<reference evidence="11 12" key="1">
    <citation type="journal article" date="2013" name="J. Microbiol. Biotechnol.">
        <title>Novosphingobium ginsenosidimutans sp. nov., with the ability to convert ginsenoside.</title>
        <authorList>
            <person name="Kim J.K."/>
            <person name="He D."/>
            <person name="Liu Q.M."/>
            <person name="Park H.Y."/>
            <person name="Jung M.S."/>
            <person name="Yoon M.H."/>
            <person name="Kim S.C."/>
            <person name="Im W.T."/>
        </authorList>
    </citation>
    <scope>NUCLEOTIDE SEQUENCE [LARGE SCALE GENOMIC DNA]</scope>
    <source>
        <strain evidence="11 12">FW-6</strain>
    </source>
</reference>
<dbReference type="PANTHER" id="PTHR41523:SF8">
    <property type="entry name" value="ETHYLENE RESPONSE SENSOR PROTEIN"/>
    <property type="match status" value="1"/>
</dbReference>
<proteinExistence type="predicted"/>
<feature type="domain" description="Signal transduction histidine kinase subgroup 2 dimerisation and phosphoacceptor" evidence="9">
    <location>
        <begin position="157"/>
        <end position="228"/>
    </location>
</feature>
<dbReference type="GO" id="GO:0005524">
    <property type="term" value="F:ATP binding"/>
    <property type="evidence" value="ECO:0007669"/>
    <property type="project" value="UniProtKB-KW"/>
</dbReference>
<dbReference type="OrthoDB" id="7297573at2"/>
<dbReference type="SUPFAM" id="SSF55874">
    <property type="entry name" value="ATPase domain of HSP90 chaperone/DNA topoisomerase II/histidine kinase"/>
    <property type="match status" value="1"/>
</dbReference>
<dbReference type="InterPro" id="IPR035965">
    <property type="entry name" value="PAS-like_dom_sf"/>
</dbReference>
<dbReference type="AlphaFoldDB" id="A0A5B8S4Z7"/>
<accession>A0A5B8S4Z7</accession>
<evidence type="ECO:0000256" key="1">
    <source>
        <dbReference type="ARBA" id="ARBA00000085"/>
    </source>
</evidence>
<dbReference type="EC" id="2.7.13.3" evidence="2"/>
<organism evidence="11 12">
    <name type="scientific">Novosphingobium ginsenosidimutans</name>
    <dbReference type="NCBI Taxonomy" id="1176536"/>
    <lineage>
        <taxon>Bacteria</taxon>
        <taxon>Pseudomonadati</taxon>
        <taxon>Pseudomonadota</taxon>
        <taxon>Alphaproteobacteria</taxon>
        <taxon>Sphingomonadales</taxon>
        <taxon>Sphingomonadaceae</taxon>
        <taxon>Novosphingobium</taxon>
    </lineage>
</organism>
<dbReference type="Pfam" id="PF02518">
    <property type="entry name" value="HATPase_c"/>
    <property type="match status" value="1"/>
</dbReference>